<dbReference type="InterPro" id="IPR004072">
    <property type="entry name" value="Vmron_rcpt_1"/>
</dbReference>
<dbReference type="FunFam" id="1.20.1070.10:FF:000033">
    <property type="entry name" value="Vomeronasal type-1 receptor"/>
    <property type="match status" value="1"/>
</dbReference>
<feature type="transmembrane region" description="Helical" evidence="13">
    <location>
        <begin position="121"/>
        <end position="140"/>
    </location>
</feature>
<evidence type="ECO:0000256" key="4">
    <source>
        <dbReference type="ARBA" id="ARBA00022475"/>
    </source>
</evidence>
<feature type="transmembrane region" description="Helical" evidence="13">
    <location>
        <begin position="294"/>
        <end position="314"/>
    </location>
</feature>
<organism evidence="15">
    <name type="scientific">Leopardus pardalis</name>
    <name type="common">Ocelot</name>
    <name type="synonym">Felis pardalis</name>
    <dbReference type="NCBI Taxonomy" id="32538"/>
    <lineage>
        <taxon>Eukaryota</taxon>
        <taxon>Metazoa</taxon>
        <taxon>Chordata</taxon>
        <taxon>Craniata</taxon>
        <taxon>Vertebrata</taxon>
        <taxon>Euteleostomi</taxon>
        <taxon>Mammalia</taxon>
        <taxon>Eutheria</taxon>
        <taxon>Laurasiatheria</taxon>
        <taxon>Carnivora</taxon>
        <taxon>Feliformia</taxon>
        <taxon>Felidae</taxon>
        <taxon>Felinae</taxon>
        <taxon>Leopardus</taxon>
    </lineage>
</organism>
<keyword evidence="8 13" id="KW-0297">G-protein coupled receptor</keyword>
<evidence type="ECO:0000256" key="2">
    <source>
        <dbReference type="ARBA" id="ARBA00004651"/>
    </source>
</evidence>
<name>A0A0A0Y240_LEOPA</name>
<feature type="transmembrane region" description="Helical" evidence="13">
    <location>
        <begin position="218"/>
        <end position="236"/>
    </location>
</feature>
<evidence type="ECO:0000256" key="6">
    <source>
        <dbReference type="ARBA" id="ARBA00022692"/>
    </source>
</evidence>
<dbReference type="AlphaFoldDB" id="A0A0A0Y240"/>
<dbReference type="GO" id="GO:0007606">
    <property type="term" value="P:sensory perception of chemical stimulus"/>
    <property type="evidence" value="ECO:0007669"/>
    <property type="project" value="UniProtKB-ARBA"/>
</dbReference>
<evidence type="ECO:0000256" key="11">
    <source>
        <dbReference type="ARBA" id="ARBA00023180"/>
    </source>
</evidence>
<evidence type="ECO:0000256" key="5">
    <source>
        <dbReference type="ARBA" id="ARBA00022507"/>
    </source>
</evidence>
<dbReference type="EMBL" id="KJ924609">
    <property type="protein sequence ID" value="AIX03342.1"/>
    <property type="molecule type" value="Genomic_DNA"/>
</dbReference>
<dbReference type="GO" id="GO:0016503">
    <property type="term" value="F:pheromone receptor activity"/>
    <property type="evidence" value="ECO:0007669"/>
    <property type="project" value="InterPro"/>
</dbReference>
<evidence type="ECO:0000256" key="8">
    <source>
        <dbReference type="ARBA" id="ARBA00023040"/>
    </source>
</evidence>
<sequence>MICLASASYSHAGSSSPEDKCQSLRTDRLATRDLAIRVIFLIQTVVGILGNLSLLYHYVLFSFTGCRPRPTDLIVKNLIVANILVLVSFGIHHTLSTFGWYHTFGGFGCKFFPYVRGVSRGVSIGMTCHLSVFQAITISPQNSRWAALKEKALKCLVPSLVLCWVLQILINIMYPVFMGSTLNKNNITNRKSFGYCSAVRYEKTRNSLNTMLLTLPDVLYVGLMLWASVSMVFLLYQHKQRVQHIHRTSVSSTSSPESTATKTIFLLVCTFVYFNTLSSVFQILLSVFDCPTWYLVNTSSVIALCFPAVSPFLLMSRDPRVSMVCFPCIRNIKCPHFMRVV</sequence>
<dbReference type="PROSITE" id="PS50262">
    <property type="entry name" value="G_PROTEIN_RECEP_F1_2"/>
    <property type="match status" value="1"/>
</dbReference>
<evidence type="ECO:0000256" key="1">
    <source>
        <dbReference type="ARBA" id="ARBA00003878"/>
    </source>
</evidence>
<evidence type="ECO:0000256" key="10">
    <source>
        <dbReference type="ARBA" id="ARBA00023170"/>
    </source>
</evidence>
<keyword evidence="10 13" id="KW-0675">Receptor</keyword>
<dbReference type="Pfam" id="PF03402">
    <property type="entry name" value="V1R"/>
    <property type="match status" value="1"/>
</dbReference>
<dbReference type="InterPro" id="IPR017452">
    <property type="entry name" value="GPCR_Rhodpsn_7TM"/>
</dbReference>
<feature type="transmembrane region" description="Helical" evidence="13">
    <location>
        <begin position="264"/>
        <end position="288"/>
    </location>
</feature>
<gene>
    <name evidence="15" type="primary">V1R</name>
</gene>
<reference evidence="15" key="1">
    <citation type="journal article" date="2014" name="Proc. Natl. Acad. Sci. U.S.A.">
        <title>Comparative analysis of the domestic cat genome reveals genetic signatures underlying feline biology and domestication.</title>
        <authorList>
            <person name="Montague M.J."/>
            <person name="Li G."/>
            <person name="Gandolfi B."/>
            <person name="Khan R."/>
            <person name="Aken B."/>
            <person name="Searle S.M.J."/>
            <person name="Minx P."/>
            <person name="Hillier L."/>
            <person name="Koboldt D.C."/>
            <person name="Davis B.W."/>
            <person name="Driscoll C.A."/>
            <person name="Barr C."/>
            <person name="Blackistone K."/>
            <person name="Quilez J."/>
            <person name="Lorente-Galdos B."/>
            <person name="Marques-Bonet T."/>
            <person name="Alkan C."/>
            <person name="Thomas G.W.C."/>
            <person name="Hahn M.W."/>
            <person name="Menotti-Raymond M."/>
            <person name="O'Brien S.J."/>
            <person name="Wilson R.K."/>
            <person name="Lyons L.A."/>
            <person name="Murphy W.J."/>
            <person name="Warrena W.C."/>
        </authorList>
    </citation>
    <scope>NUCLEOTIDE SEQUENCE</scope>
    <source>
        <strain evidence="15">48</strain>
    </source>
</reference>
<feature type="transmembrane region" description="Helical" evidence="13">
    <location>
        <begin position="79"/>
        <end position="101"/>
    </location>
</feature>
<keyword evidence="12 13" id="KW-0807">Transducer</keyword>
<evidence type="ECO:0000256" key="13">
    <source>
        <dbReference type="RuleBase" id="RU364061"/>
    </source>
</evidence>
<protein>
    <recommendedName>
        <fullName evidence="13">Vomeronasal type-1 receptor</fullName>
    </recommendedName>
</protein>
<dbReference type="GO" id="GO:0005886">
    <property type="term" value="C:plasma membrane"/>
    <property type="evidence" value="ECO:0007669"/>
    <property type="project" value="UniProtKB-SubCell"/>
</dbReference>
<dbReference type="Gene3D" id="1.20.1070.10">
    <property type="entry name" value="Rhodopsin 7-helix transmembrane proteins"/>
    <property type="match status" value="1"/>
</dbReference>
<evidence type="ECO:0000313" key="15">
    <source>
        <dbReference type="EMBL" id="AIX03342.1"/>
    </source>
</evidence>
<proteinExistence type="inferred from homology"/>
<evidence type="ECO:0000256" key="3">
    <source>
        <dbReference type="ARBA" id="ARBA00010663"/>
    </source>
</evidence>
<keyword evidence="11" id="KW-0325">Glycoprotein</keyword>
<keyword evidence="5 13" id="KW-0589">Pheromone response</keyword>
<dbReference type="PANTHER" id="PTHR24062">
    <property type="entry name" value="VOMERONASAL TYPE-1 RECEPTOR"/>
    <property type="match status" value="1"/>
</dbReference>
<evidence type="ECO:0000256" key="9">
    <source>
        <dbReference type="ARBA" id="ARBA00023136"/>
    </source>
</evidence>
<evidence type="ECO:0000259" key="14">
    <source>
        <dbReference type="PROSITE" id="PS50262"/>
    </source>
</evidence>
<keyword evidence="6 13" id="KW-0812">Transmembrane</keyword>
<dbReference type="PRINTS" id="PR01534">
    <property type="entry name" value="VOMERONASL1R"/>
</dbReference>
<comment type="subcellular location">
    <subcellularLocation>
        <location evidence="2 13">Cell membrane</location>
        <topology evidence="2 13">Multi-pass membrane protein</topology>
    </subcellularLocation>
</comment>
<keyword evidence="9 13" id="KW-0472">Membrane</keyword>
<feature type="transmembrane region" description="Helical" evidence="13">
    <location>
        <begin position="34"/>
        <end position="59"/>
    </location>
</feature>
<dbReference type="SUPFAM" id="SSF81321">
    <property type="entry name" value="Family A G protein-coupled receptor-like"/>
    <property type="match status" value="1"/>
</dbReference>
<dbReference type="GO" id="GO:0019236">
    <property type="term" value="P:response to pheromone"/>
    <property type="evidence" value="ECO:0007669"/>
    <property type="project" value="UniProtKB-KW"/>
</dbReference>
<comment type="function">
    <text evidence="1">Putative pheromone receptor.</text>
</comment>
<evidence type="ECO:0000256" key="7">
    <source>
        <dbReference type="ARBA" id="ARBA00022989"/>
    </source>
</evidence>
<accession>A0A0A0Y240</accession>
<feature type="domain" description="G-protein coupled receptors family 1 profile" evidence="14">
    <location>
        <begin position="50"/>
        <end position="314"/>
    </location>
</feature>
<feature type="transmembrane region" description="Helical" evidence="13">
    <location>
        <begin position="152"/>
        <end position="174"/>
    </location>
</feature>
<keyword evidence="4 13" id="KW-1003">Cell membrane</keyword>
<comment type="similarity">
    <text evidence="3 13">Belongs to the G-protein coupled receptor 1 family.</text>
</comment>
<keyword evidence="7 13" id="KW-1133">Transmembrane helix</keyword>
<evidence type="ECO:0000256" key="12">
    <source>
        <dbReference type="ARBA" id="ARBA00023224"/>
    </source>
</evidence>